<dbReference type="PANTHER" id="PTHR11661">
    <property type="entry name" value="60S RIBOSOMAL PROTEIN L12"/>
    <property type="match status" value="1"/>
</dbReference>
<dbReference type="HAMAP" id="MF_00736">
    <property type="entry name" value="Ribosomal_uL11"/>
    <property type="match status" value="1"/>
</dbReference>
<dbReference type="SMART" id="SM00649">
    <property type="entry name" value="RL11"/>
    <property type="match status" value="1"/>
</dbReference>
<evidence type="ECO:0000313" key="5">
    <source>
        <dbReference type="EMBL" id="QEM01821.1"/>
    </source>
</evidence>
<dbReference type="GO" id="GO:0015934">
    <property type="term" value="C:large ribosomal subunit"/>
    <property type="evidence" value="ECO:0007669"/>
    <property type="project" value="TreeGrafter"/>
</dbReference>
<gene>
    <name evidence="5" type="primary">rpl11</name>
</gene>
<dbReference type="Pfam" id="PF03946">
    <property type="entry name" value="Ribosomal_L11_N"/>
    <property type="match status" value="1"/>
</dbReference>
<name>A0A5C1H8C5_9APIC</name>
<keyword evidence="2 5" id="KW-0689">Ribosomal protein</keyword>
<dbReference type="InterPro" id="IPR000911">
    <property type="entry name" value="Ribosomal_uL11"/>
</dbReference>
<reference evidence="5" key="1">
    <citation type="journal article" date="2019" name="Genome Biol. Evol.">
        <title>Nephromyces represents a diverse and novel lineage of the Apicomplexa that has retained apicoplasts.</title>
        <authorList>
            <person name="Munoz-Gomez S.A."/>
            <person name="Durnin K."/>
            <person name="Eme L."/>
            <person name="Paight C."/>
            <person name="Lane C.E."/>
            <person name="Saffo M.B."/>
            <person name="Slamovits C.H."/>
        </authorList>
    </citation>
    <scope>NUCLEOTIDE SEQUENCE</scope>
    <source>
        <strain evidence="5">681</strain>
    </source>
</reference>
<dbReference type="GO" id="GO:0070180">
    <property type="term" value="F:large ribosomal subunit rRNA binding"/>
    <property type="evidence" value="ECO:0007669"/>
    <property type="project" value="TreeGrafter"/>
</dbReference>
<dbReference type="EMBL" id="MK573208">
    <property type="protein sequence ID" value="QEM01821.1"/>
    <property type="molecule type" value="Genomic_DNA"/>
</dbReference>
<dbReference type="GO" id="GO:0006412">
    <property type="term" value="P:translation"/>
    <property type="evidence" value="ECO:0007669"/>
    <property type="project" value="InterPro"/>
</dbReference>
<organism evidence="5">
    <name type="scientific">Nephromyces sp. ex Molgula occidentalis</name>
    <dbReference type="NCBI Taxonomy" id="2544991"/>
    <lineage>
        <taxon>Eukaryota</taxon>
        <taxon>Sar</taxon>
        <taxon>Alveolata</taxon>
        <taxon>Apicomplexa</taxon>
        <taxon>Aconoidasida</taxon>
        <taxon>Nephromycida</taxon>
        <taxon>Nephromyces</taxon>
    </lineage>
</organism>
<dbReference type="PANTHER" id="PTHR11661:SF1">
    <property type="entry name" value="LARGE RIBOSOMAL SUBUNIT PROTEIN UL11M"/>
    <property type="match status" value="1"/>
</dbReference>
<protein>
    <submittedName>
        <fullName evidence="5">50S ribosomal protein L11</fullName>
    </submittedName>
</protein>
<accession>A0A5C1H8C5</accession>
<evidence type="ECO:0000256" key="2">
    <source>
        <dbReference type="ARBA" id="ARBA00022980"/>
    </source>
</evidence>
<evidence type="ECO:0000256" key="3">
    <source>
        <dbReference type="ARBA" id="ARBA00023274"/>
    </source>
</evidence>
<proteinExistence type="inferred from homology"/>
<dbReference type="InterPro" id="IPR036796">
    <property type="entry name" value="Ribosomal_uL11_N_sf"/>
</dbReference>
<dbReference type="InterPro" id="IPR020784">
    <property type="entry name" value="Ribosomal_uL11_N"/>
</dbReference>
<dbReference type="GO" id="GO:0003735">
    <property type="term" value="F:structural constituent of ribosome"/>
    <property type="evidence" value="ECO:0007669"/>
    <property type="project" value="InterPro"/>
</dbReference>
<dbReference type="AlphaFoldDB" id="A0A5C1H8C5"/>
<keyword evidence="3" id="KW-0687">Ribonucleoprotein</keyword>
<evidence type="ECO:0000256" key="1">
    <source>
        <dbReference type="ARBA" id="ARBA00010537"/>
    </source>
</evidence>
<comment type="similarity">
    <text evidence="1">Belongs to the universal ribosomal protein uL11 family.</text>
</comment>
<feature type="domain" description="Large ribosomal subunit protein uL11 N-terminal" evidence="4">
    <location>
        <begin position="10"/>
        <end position="66"/>
    </location>
</feature>
<dbReference type="SUPFAM" id="SSF54747">
    <property type="entry name" value="Ribosomal L11/L12e N-terminal domain"/>
    <property type="match status" value="1"/>
</dbReference>
<evidence type="ECO:0000259" key="4">
    <source>
        <dbReference type="Pfam" id="PF03946"/>
    </source>
</evidence>
<dbReference type="Gene3D" id="3.30.1550.10">
    <property type="entry name" value="Ribosomal protein L11/L12, N-terminal domain"/>
    <property type="match status" value="1"/>
</dbReference>
<sequence>MLIKIINKFKIQLTGQKATPNSFLGSILGPYGINIIKFCQEYNLLTKSFLNLQVPVIVIIYSDKSYKLKLKTPTLSSLINKYSTGINKKYLDKEGLYKIISIKQKDFPLLSFIKIKNHIYKSAQFLGVFCNI</sequence>